<reference evidence="2 3" key="1">
    <citation type="submission" date="2019-11" db="EMBL/GenBank/DDBJ databases">
        <title>Whole genome sequence of Oryza granulata.</title>
        <authorList>
            <person name="Li W."/>
        </authorList>
    </citation>
    <scope>NUCLEOTIDE SEQUENCE [LARGE SCALE GENOMIC DNA]</scope>
    <source>
        <strain evidence="3">cv. Menghai</strain>
        <tissue evidence="2">Leaf</tissue>
    </source>
</reference>
<dbReference type="AlphaFoldDB" id="A0A6G1CI05"/>
<sequence>MDGGSGRLKPTSSSAAWIDCSHGSTDELHGESVAAQANELHSGDDELDGYGRMPMDQLTGVLH</sequence>
<comment type="caution">
    <text evidence="2">The sequence shown here is derived from an EMBL/GenBank/DDBJ whole genome shotgun (WGS) entry which is preliminary data.</text>
</comment>
<dbReference type="EMBL" id="SPHZ02000009">
    <property type="protein sequence ID" value="KAF0899779.1"/>
    <property type="molecule type" value="Genomic_DNA"/>
</dbReference>
<keyword evidence="3" id="KW-1185">Reference proteome</keyword>
<gene>
    <name evidence="2" type="ORF">E2562_024097</name>
</gene>
<feature type="region of interest" description="Disordered" evidence="1">
    <location>
        <begin position="1"/>
        <end position="63"/>
    </location>
</feature>
<dbReference type="Proteomes" id="UP000479710">
    <property type="component" value="Unassembled WGS sequence"/>
</dbReference>
<protein>
    <submittedName>
        <fullName evidence="2">Uncharacterized protein</fullName>
    </submittedName>
</protein>
<evidence type="ECO:0000313" key="2">
    <source>
        <dbReference type="EMBL" id="KAF0899779.1"/>
    </source>
</evidence>
<organism evidence="2 3">
    <name type="scientific">Oryza meyeriana var. granulata</name>
    <dbReference type="NCBI Taxonomy" id="110450"/>
    <lineage>
        <taxon>Eukaryota</taxon>
        <taxon>Viridiplantae</taxon>
        <taxon>Streptophyta</taxon>
        <taxon>Embryophyta</taxon>
        <taxon>Tracheophyta</taxon>
        <taxon>Spermatophyta</taxon>
        <taxon>Magnoliopsida</taxon>
        <taxon>Liliopsida</taxon>
        <taxon>Poales</taxon>
        <taxon>Poaceae</taxon>
        <taxon>BOP clade</taxon>
        <taxon>Oryzoideae</taxon>
        <taxon>Oryzeae</taxon>
        <taxon>Oryzinae</taxon>
        <taxon>Oryza</taxon>
        <taxon>Oryza meyeriana</taxon>
    </lineage>
</organism>
<evidence type="ECO:0000256" key="1">
    <source>
        <dbReference type="SAM" id="MobiDB-lite"/>
    </source>
</evidence>
<name>A0A6G1CI05_9ORYZ</name>
<accession>A0A6G1CI05</accession>
<proteinExistence type="predicted"/>
<evidence type="ECO:0000313" key="3">
    <source>
        <dbReference type="Proteomes" id="UP000479710"/>
    </source>
</evidence>